<feature type="binding site" evidence="6">
    <location>
        <position position="139"/>
    </location>
    <ligand>
        <name>[4Fe-4S] cluster</name>
        <dbReference type="ChEBI" id="CHEBI:49883"/>
    </ligand>
</feature>
<dbReference type="InterPro" id="IPR014729">
    <property type="entry name" value="Rossmann-like_a/b/a_fold"/>
</dbReference>
<dbReference type="PANTHER" id="PTHR46482:SF9">
    <property type="entry name" value="5'-ADENYLYLSULFATE REDUCTASE 1, CHLOROPLASTIC"/>
    <property type="match status" value="1"/>
</dbReference>
<dbReference type="CDD" id="cd23945">
    <property type="entry name" value="PAPS_reductase"/>
    <property type="match status" value="1"/>
</dbReference>
<feature type="binding site" evidence="6">
    <location>
        <position position="138"/>
    </location>
    <ligand>
        <name>[4Fe-4S] cluster</name>
        <dbReference type="ChEBI" id="CHEBI:49883"/>
    </ligand>
</feature>
<evidence type="ECO:0000256" key="1">
    <source>
        <dbReference type="ARBA" id="ARBA00009732"/>
    </source>
</evidence>
<comment type="subcellular location">
    <subcellularLocation>
        <location evidence="6">Cytoplasm</location>
    </subcellularLocation>
</comment>
<evidence type="ECO:0000259" key="7">
    <source>
        <dbReference type="Pfam" id="PF01507"/>
    </source>
</evidence>
<gene>
    <name evidence="6" type="primary">cysH</name>
    <name evidence="8" type="ORF">LX74_02706</name>
</gene>
<feature type="binding site" evidence="6">
    <location>
        <position position="221"/>
    </location>
    <ligand>
        <name>[4Fe-4S] cluster</name>
        <dbReference type="ChEBI" id="CHEBI:49883"/>
    </ligand>
</feature>
<evidence type="ECO:0000256" key="5">
    <source>
        <dbReference type="ARBA" id="ARBA00023014"/>
    </source>
</evidence>
<keyword evidence="4 6" id="KW-0408">Iron</keyword>
<dbReference type="Gene3D" id="3.40.50.620">
    <property type="entry name" value="HUPs"/>
    <property type="match status" value="1"/>
</dbReference>
<organism evidence="8 9">
    <name type="scientific">Elizabethkingia miricola</name>
    <name type="common">Chryseobacterium miricola</name>
    <dbReference type="NCBI Taxonomy" id="172045"/>
    <lineage>
        <taxon>Bacteria</taxon>
        <taxon>Pseudomonadati</taxon>
        <taxon>Bacteroidota</taxon>
        <taxon>Flavobacteriia</taxon>
        <taxon>Flavobacteriales</taxon>
        <taxon>Weeksellaceae</taxon>
        <taxon>Elizabethkingia</taxon>
    </lineage>
</organism>
<keyword evidence="3 6" id="KW-0560">Oxidoreductase</keyword>
<evidence type="ECO:0000256" key="6">
    <source>
        <dbReference type="HAMAP-Rule" id="MF_00063"/>
    </source>
</evidence>
<comment type="caution">
    <text evidence="8">The sequence shown here is derived from an EMBL/GenBank/DDBJ whole genome shotgun (WGS) entry which is preliminary data.</text>
</comment>
<keyword evidence="2 6" id="KW-0479">Metal-binding</keyword>
<keyword evidence="9" id="KW-1185">Reference proteome</keyword>
<sequence length="255" mass="29789">MVDLIELIYICKINFESEMENSLKIQLNELLEGISETLSNTEVLQLLVDRFPKEVIFSTSFSYEDQVVTHLVKDLDVDIFTLDTGRLFEQTYETWSATKAFFKKDIKAFYPDAEVLGKFVTENGPDSFYRSVENRKTCCNIRKVQPLKKALQGYKVWVTGLRAEHSANRHSMSPLEWDADNQIIKYHPLLDWTTQEVKDYVKGNRLPYNYLHEKGFVSIGCEPCTRAIQEGEDFRAGRWWWEDANKKECGLHIHQ</sequence>
<dbReference type="PIRSF" id="PIRSF000857">
    <property type="entry name" value="PAPS_reductase"/>
    <property type="match status" value="1"/>
</dbReference>
<dbReference type="EC" id="1.8.4.10" evidence="6"/>
<dbReference type="PANTHER" id="PTHR46482">
    <property type="entry name" value="5'-ADENYLYLSULFATE REDUCTASE 3, CHLOROPLASTIC"/>
    <property type="match status" value="1"/>
</dbReference>
<dbReference type="InterPro" id="IPR004511">
    <property type="entry name" value="PAPS/APS_Rdtase"/>
</dbReference>
<evidence type="ECO:0000256" key="2">
    <source>
        <dbReference type="ARBA" id="ARBA00022723"/>
    </source>
</evidence>
<dbReference type="Proteomes" id="UP000324513">
    <property type="component" value="Unassembled WGS sequence"/>
</dbReference>
<dbReference type="InterPro" id="IPR002500">
    <property type="entry name" value="PAPS_reduct_dom"/>
</dbReference>
<name>A0ABY3NDR7_ELIMR</name>
<evidence type="ECO:0000256" key="4">
    <source>
        <dbReference type="ARBA" id="ARBA00023004"/>
    </source>
</evidence>
<keyword evidence="6" id="KW-0963">Cytoplasm</keyword>
<dbReference type="HAMAP" id="MF_00063">
    <property type="entry name" value="CysH"/>
    <property type="match status" value="1"/>
</dbReference>
<evidence type="ECO:0000313" key="9">
    <source>
        <dbReference type="Proteomes" id="UP000324513"/>
    </source>
</evidence>
<comment type="function">
    <text evidence="6">Catalyzes the formation of sulfite from adenosine 5'-phosphosulfate (APS) using thioredoxin as an electron donor.</text>
</comment>
<protein>
    <recommendedName>
        <fullName evidence="6">Adenosine 5'-phosphosulfate reductase</fullName>
        <shortName evidence="6">APS reductase</shortName>
        <ecNumber evidence="6">1.8.4.10</ecNumber>
    </recommendedName>
    <alternativeName>
        <fullName evidence="6">5'-adenylylsulfate reductase</fullName>
    </alternativeName>
    <alternativeName>
        <fullName evidence="6">Thioredoxin-dependent 5'-adenylylsulfate reductase</fullName>
    </alternativeName>
</protein>
<dbReference type="Pfam" id="PF01507">
    <property type="entry name" value="PAPS_reduct"/>
    <property type="match status" value="1"/>
</dbReference>
<comment type="cofactor">
    <cofactor evidence="6">
        <name>[4Fe-4S] cluster</name>
        <dbReference type="ChEBI" id="CHEBI:49883"/>
    </cofactor>
    <text evidence="6">Binds 1 [4Fe-4S] cluster per subunit.</text>
</comment>
<proteinExistence type="inferred from homology"/>
<dbReference type="EMBL" id="VNHK01000009">
    <property type="protein sequence ID" value="TYO89714.1"/>
    <property type="molecule type" value="Genomic_DNA"/>
</dbReference>
<comment type="pathway">
    <text evidence="6">Sulfur metabolism; hydrogen sulfide biosynthesis; sulfite from sulfate.</text>
</comment>
<comment type="catalytic activity">
    <reaction evidence="6">
        <text>[thioredoxin]-disulfide + sulfite + AMP + 2 H(+) = adenosine 5'-phosphosulfate + [thioredoxin]-dithiol</text>
        <dbReference type="Rhea" id="RHEA:21976"/>
        <dbReference type="Rhea" id="RHEA-COMP:10698"/>
        <dbReference type="Rhea" id="RHEA-COMP:10700"/>
        <dbReference type="ChEBI" id="CHEBI:15378"/>
        <dbReference type="ChEBI" id="CHEBI:17359"/>
        <dbReference type="ChEBI" id="CHEBI:29950"/>
        <dbReference type="ChEBI" id="CHEBI:50058"/>
        <dbReference type="ChEBI" id="CHEBI:58243"/>
        <dbReference type="ChEBI" id="CHEBI:456215"/>
        <dbReference type="EC" id="1.8.4.10"/>
    </reaction>
</comment>
<keyword evidence="5 6" id="KW-0411">Iron-sulfur</keyword>
<comment type="similarity">
    <text evidence="1 6">Belongs to the PAPS reductase family. CysH subfamily.</text>
</comment>
<reference evidence="8 9" key="1">
    <citation type="submission" date="2019-07" db="EMBL/GenBank/DDBJ databases">
        <title>Genomic Encyclopedia of Archaeal and Bacterial Type Strains, Phase II (KMG-II): from individual species to whole genera.</title>
        <authorList>
            <person name="Goeker M."/>
        </authorList>
    </citation>
    <scope>NUCLEOTIDE SEQUENCE [LARGE SCALE GENOMIC DNA]</scope>
    <source>
        <strain evidence="8 9">DSM 14571</strain>
    </source>
</reference>
<evidence type="ECO:0000256" key="3">
    <source>
        <dbReference type="ARBA" id="ARBA00023002"/>
    </source>
</evidence>
<dbReference type="SUPFAM" id="SSF52402">
    <property type="entry name" value="Adenine nucleotide alpha hydrolases-like"/>
    <property type="match status" value="1"/>
</dbReference>
<accession>A0ABY3NDR7</accession>
<feature type="domain" description="Phosphoadenosine phosphosulphate reductase" evidence="7">
    <location>
        <begin position="55"/>
        <end position="227"/>
    </location>
</feature>
<dbReference type="NCBIfam" id="NF002537">
    <property type="entry name" value="PRK02090.1"/>
    <property type="match status" value="1"/>
</dbReference>
<evidence type="ECO:0000313" key="8">
    <source>
        <dbReference type="EMBL" id="TYO89714.1"/>
    </source>
</evidence>
<feature type="binding site" evidence="6">
    <location>
        <position position="224"/>
    </location>
    <ligand>
        <name>[4Fe-4S] cluster</name>
        <dbReference type="ChEBI" id="CHEBI:49883"/>
    </ligand>
</feature>
<feature type="active site" description="Nucleophile; cysteine thiosulfonate intermediate" evidence="6">
    <location>
        <position position="249"/>
    </location>
</feature>